<comment type="caution">
    <text evidence="5">The sequence shown here is derived from an EMBL/GenBank/DDBJ whole genome shotgun (WGS) entry which is preliminary data.</text>
</comment>
<dbReference type="GO" id="GO:0070987">
    <property type="term" value="P:error-free translesion synthesis"/>
    <property type="evidence" value="ECO:0007669"/>
    <property type="project" value="UniProtKB-ARBA"/>
</dbReference>
<evidence type="ECO:0000256" key="1">
    <source>
        <dbReference type="ARBA" id="ARBA00004173"/>
    </source>
</evidence>
<dbReference type="Gene3D" id="3.40.1170.60">
    <property type="match status" value="1"/>
</dbReference>
<name>A0AAD9MA33_9PEZI</name>
<dbReference type="InterPro" id="IPR001126">
    <property type="entry name" value="UmuC"/>
</dbReference>
<dbReference type="Gene3D" id="3.30.70.270">
    <property type="match status" value="1"/>
</dbReference>
<dbReference type="GO" id="GO:0003887">
    <property type="term" value="F:DNA-directed DNA polymerase activity"/>
    <property type="evidence" value="ECO:0007669"/>
    <property type="project" value="TreeGrafter"/>
</dbReference>
<dbReference type="FunFam" id="3.40.1170.60:FF:000006">
    <property type="entry name" value="DNA polymerase iota"/>
    <property type="match status" value="1"/>
</dbReference>
<dbReference type="InterPro" id="IPR043502">
    <property type="entry name" value="DNA/RNA_pol_sf"/>
</dbReference>
<gene>
    <name evidence="5" type="ORF">P8C59_000262</name>
</gene>
<dbReference type="AlphaFoldDB" id="A0AAD9MA33"/>
<dbReference type="PROSITE" id="PS50173">
    <property type="entry name" value="UMUC"/>
    <property type="match status" value="1"/>
</dbReference>
<dbReference type="PANTHER" id="PTHR46404:SF1">
    <property type="entry name" value="DNA POLYMERASE IOTA"/>
    <property type="match status" value="1"/>
</dbReference>
<dbReference type="EMBL" id="JAQQPM010000001">
    <property type="protein sequence ID" value="KAK2066438.1"/>
    <property type="molecule type" value="Genomic_DNA"/>
</dbReference>
<evidence type="ECO:0000256" key="3">
    <source>
        <dbReference type="SAM" id="MobiDB-lite"/>
    </source>
</evidence>
<comment type="subcellular location">
    <subcellularLocation>
        <location evidence="1">Mitochondrion</location>
    </subcellularLocation>
</comment>
<keyword evidence="2" id="KW-0496">Mitochondrion</keyword>
<feature type="compositionally biased region" description="Basic and acidic residues" evidence="3">
    <location>
        <begin position="558"/>
        <end position="575"/>
    </location>
</feature>
<dbReference type="Proteomes" id="UP001217918">
    <property type="component" value="Unassembled WGS sequence"/>
</dbReference>
<proteinExistence type="predicted"/>
<feature type="domain" description="UmuC" evidence="4">
    <location>
        <begin position="17"/>
        <end position="262"/>
    </location>
</feature>
<dbReference type="GO" id="GO:0003684">
    <property type="term" value="F:damaged DNA binding"/>
    <property type="evidence" value="ECO:0007669"/>
    <property type="project" value="InterPro"/>
</dbReference>
<dbReference type="Gene3D" id="3.30.1490.100">
    <property type="entry name" value="DNA polymerase, Y-family, little finger domain"/>
    <property type="match status" value="1"/>
</dbReference>
<dbReference type="InterPro" id="IPR036775">
    <property type="entry name" value="DNA_pol_Y-fam_lit_finger_sf"/>
</dbReference>
<sequence>MHLSAKKIPRRNDDRVILHFDYDCFYAQVVENQQPALRSLPLGIKQKSILATCNYVARRRGVKKLMVILEARNICPDLVLVEGEDLTPFRDVSKRLYALLRAYSWSRKVERLGLDEVFFDATDLVAWNAELLNRNTLARSFFCLSRDDPEKGFVYDATAFAGFVHGLGNPGTSGLENPGTSGLENPLYVRLLLASHLARYLRLQIEEQGFTSACGIATNKTLAKLAGSRNKPRNQTTLLSLHDAAVMSFMDEYTLRQVPGFGPRITRILEDLVTGRPTAEENITDCPVTVRQLRNHPDASAALMEKLLGGHGLERGIGAKLFRLLHGVDDAEVRAASDVPTQISIEDTYQGLNTPDEINRELRLLTASLLRRMHADLLDDGGGEAVSPPRWIAQPRTLRLTTRPKTTPAEGRPYNWARASRSQPLPAYVFSHAVPVAQTVERLVVEAVLPMFAKLNPAAGGWRIGMLNIGVAGMVLAGSESGLADGRDIAAMFRRQEDVLREFTTYDDDARRLPGVQVGHHGRHDEYEHEHLATGVHVAAHRDETESENESDGGLWGDDDRERAELSLNHEPHPG</sequence>
<evidence type="ECO:0000259" key="4">
    <source>
        <dbReference type="PROSITE" id="PS50173"/>
    </source>
</evidence>
<organism evidence="5 6">
    <name type="scientific">Phyllachora maydis</name>
    <dbReference type="NCBI Taxonomy" id="1825666"/>
    <lineage>
        <taxon>Eukaryota</taxon>
        <taxon>Fungi</taxon>
        <taxon>Dikarya</taxon>
        <taxon>Ascomycota</taxon>
        <taxon>Pezizomycotina</taxon>
        <taxon>Sordariomycetes</taxon>
        <taxon>Sordariomycetidae</taxon>
        <taxon>Phyllachorales</taxon>
        <taxon>Phyllachoraceae</taxon>
        <taxon>Phyllachora</taxon>
    </lineage>
</organism>
<dbReference type="Pfam" id="PF00817">
    <property type="entry name" value="IMS"/>
    <property type="match status" value="1"/>
</dbReference>
<accession>A0AAD9MA33</accession>
<dbReference type="GO" id="GO:0005739">
    <property type="term" value="C:mitochondrion"/>
    <property type="evidence" value="ECO:0007669"/>
    <property type="project" value="UniProtKB-SubCell"/>
</dbReference>
<evidence type="ECO:0000313" key="6">
    <source>
        <dbReference type="Proteomes" id="UP001217918"/>
    </source>
</evidence>
<dbReference type="InterPro" id="IPR043128">
    <property type="entry name" value="Rev_trsase/Diguanyl_cyclase"/>
</dbReference>
<dbReference type="PANTHER" id="PTHR46404">
    <property type="entry name" value="DNA POLYMERASE IOTA"/>
    <property type="match status" value="1"/>
</dbReference>
<reference evidence="5" key="1">
    <citation type="journal article" date="2023" name="Mol. Plant Microbe Interact.">
        <title>Elucidating the Obligate Nature and Biological Capacity of an Invasive Fungal Corn Pathogen.</title>
        <authorList>
            <person name="MacCready J.S."/>
            <person name="Roggenkamp E.M."/>
            <person name="Gdanetz K."/>
            <person name="Chilvers M.I."/>
        </authorList>
    </citation>
    <scope>NUCLEOTIDE SEQUENCE</scope>
    <source>
        <strain evidence="5">PM02</strain>
    </source>
</reference>
<protein>
    <recommendedName>
        <fullName evidence="4">UmuC domain-containing protein</fullName>
    </recommendedName>
</protein>
<keyword evidence="6" id="KW-1185">Reference proteome</keyword>
<dbReference type="GO" id="GO:0006281">
    <property type="term" value="P:DNA repair"/>
    <property type="evidence" value="ECO:0007669"/>
    <property type="project" value="InterPro"/>
</dbReference>
<dbReference type="SUPFAM" id="SSF56672">
    <property type="entry name" value="DNA/RNA polymerases"/>
    <property type="match status" value="1"/>
</dbReference>
<feature type="region of interest" description="Disordered" evidence="3">
    <location>
        <begin position="540"/>
        <end position="575"/>
    </location>
</feature>
<evidence type="ECO:0000256" key="2">
    <source>
        <dbReference type="ARBA" id="ARBA00023128"/>
    </source>
</evidence>
<evidence type="ECO:0000313" key="5">
    <source>
        <dbReference type="EMBL" id="KAK2066438.1"/>
    </source>
</evidence>